<keyword evidence="2" id="KW-1185">Reference proteome</keyword>
<dbReference type="GO" id="GO:0051539">
    <property type="term" value="F:4 iron, 4 sulfur cluster binding"/>
    <property type="evidence" value="ECO:0007669"/>
    <property type="project" value="TreeGrafter"/>
</dbReference>
<organism evidence="1 2">
    <name type="scientific">Sulfurospirillum barnesii (strain ATCC 700032 / DSM 10660 / SES-3)</name>
    <dbReference type="NCBI Taxonomy" id="760154"/>
    <lineage>
        <taxon>Bacteria</taxon>
        <taxon>Pseudomonadati</taxon>
        <taxon>Campylobacterota</taxon>
        <taxon>Epsilonproteobacteria</taxon>
        <taxon>Campylobacterales</taxon>
        <taxon>Sulfurospirillaceae</taxon>
        <taxon>Sulfurospirillum</taxon>
    </lineage>
</organism>
<dbReference type="EMBL" id="CP003333">
    <property type="protein sequence ID" value="AFL69456.1"/>
    <property type="molecule type" value="Genomic_DNA"/>
</dbReference>
<dbReference type="Gene3D" id="3.80.30.30">
    <property type="match status" value="1"/>
</dbReference>
<name>I3XZT2_SULBS</name>
<gene>
    <name evidence="1" type="ordered locus">Sulba_2181</name>
</gene>
<dbReference type="OrthoDB" id="368646at2"/>
<protein>
    <recommendedName>
        <fullName evidence="3">DNA repair photolyase</fullName>
    </recommendedName>
</protein>
<dbReference type="AlphaFoldDB" id="I3XZT2"/>
<evidence type="ECO:0000313" key="1">
    <source>
        <dbReference type="EMBL" id="AFL69456.1"/>
    </source>
</evidence>
<dbReference type="PATRIC" id="fig|760154.4.peg.2183"/>
<dbReference type="GO" id="GO:0003913">
    <property type="term" value="F:DNA photolyase activity"/>
    <property type="evidence" value="ECO:0007669"/>
    <property type="project" value="TreeGrafter"/>
</dbReference>
<dbReference type="GO" id="GO:1904047">
    <property type="term" value="F:S-adenosyl-L-methionine binding"/>
    <property type="evidence" value="ECO:0007669"/>
    <property type="project" value="TreeGrafter"/>
</dbReference>
<dbReference type="InterPro" id="IPR049539">
    <property type="entry name" value="SPL"/>
</dbReference>
<dbReference type="STRING" id="760154.Sulba_2181"/>
<dbReference type="HOGENOM" id="CLU_030330_0_0_7"/>
<dbReference type="KEGG" id="sba:Sulba_2181"/>
<sequence length="412" mass="47353">MLEDKQIHFEKACENTAFQSLHVNTQTFLKEKALAYHFSFSQIQQFIVMAIDMQMWGEDITAVWVEKESKKEAFSALQKAYEALKTNLKCYPPVPMDFEKETFKIEELEKEHLGLGSCPVASPKTRCCNLMTLDAVESCGFDCSYCSIQSFYKNNTITFDKSFAEKLERLELEPSKTYHIGTGQSSDSLMWGNRSGVLEALFAFARKHPNVILELKSKSDNIAYLLENEVPKNVICTWSLNPQVIIENEEKRASSLEKRIQSARALADKGVLVGFHFHPIVLFEGWKEAYTEIANELTKRFTCKEVALISMGTLTFIKPVLKKIRLRAQSSKILQMPLVDASGKYSYPLSLKEEMFSTLYQAFKPWRNEIFFYLCMEDESLWQKVFGHEFENNEAFEEAMLGAYMKKIKGAL</sequence>
<dbReference type="PANTHER" id="PTHR37822">
    <property type="entry name" value="SPORE PHOTOPRODUCT LYASE-RELATED"/>
    <property type="match status" value="1"/>
</dbReference>
<evidence type="ECO:0008006" key="3">
    <source>
        <dbReference type="Google" id="ProtNLM"/>
    </source>
</evidence>
<dbReference type="PANTHER" id="PTHR37822:SF2">
    <property type="entry name" value="SPORE PHOTOPRODUCT LYASE"/>
    <property type="match status" value="1"/>
</dbReference>
<dbReference type="GO" id="GO:0042601">
    <property type="term" value="C:endospore-forming forespore"/>
    <property type="evidence" value="ECO:0007669"/>
    <property type="project" value="TreeGrafter"/>
</dbReference>
<evidence type="ECO:0000313" key="2">
    <source>
        <dbReference type="Proteomes" id="UP000006176"/>
    </source>
</evidence>
<proteinExistence type="predicted"/>
<dbReference type="Proteomes" id="UP000006176">
    <property type="component" value="Chromosome"/>
</dbReference>
<accession>I3XZT2</accession>
<reference evidence="1 2" key="1">
    <citation type="submission" date="2012-06" db="EMBL/GenBank/DDBJ databases">
        <title>Complete sequence of Sulfurospirillum barnesii SES-3.</title>
        <authorList>
            <consortium name="US DOE Joint Genome Institute"/>
            <person name="Lucas S."/>
            <person name="Han J."/>
            <person name="Lapidus A."/>
            <person name="Cheng J.-F."/>
            <person name="Goodwin L."/>
            <person name="Pitluck S."/>
            <person name="Peters L."/>
            <person name="Ovchinnikova G."/>
            <person name="Lu M."/>
            <person name="Detter J.C."/>
            <person name="Han C."/>
            <person name="Tapia R."/>
            <person name="Land M."/>
            <person name="Hauser L."/>
            <person name="Kyrpides N."/>
            <person name="Ivanova N."/>
            <person name="Pagani I."/>
            <person name="Stolz J."/>
            <person name="Arkin A."/>
            <person name="Dehal P."/>
            <person name="Oremland R."/>
            <person name="Saltikov C."/>
            <person name="Basu P."/>
            <person name="Hollibaugh J."/>
            <person name="Newman D."/>
            <person name="Stolyar S."/>
            <person name="Hazen T."/>
            <person name="Woyke T."/>
        </authorList>
    </citation>
    <scope>NUCLEOTIDE SEQUENCE [LARGE SCALE GENOMIC DNA]</scope>
    <source>
        <strain evidence="2">ATCC 700032 / DSM 10660 / SES-3</strain>
    </source>
</reference>
<dbReference type="RefSeq" id="WP_014770321.1">
    <property type="nucleotide sequence ID" value="NC_018002.1"/>
</dbReference>
<dbReference type="eggNOG" id="COG1533">
    <property type="taxonomic scope" value="Bacteria"/>
</dbReference>
<dbReference type="Pfam" id="PF20903">
    <property type="entry name" value="SPL"/>
    <property type="match status" value="1"/>
</dbReference>